<dbReference type="GO" id="GO:0006805">
    <property type="term" value="P:xenobiotic metabolic process"/>
    <property type="evidence" value="ECO:0007669"/>
    <property type="project" value="UniProtKB-ARBA"/>
</dbReference>
<evidence type="ECO:0000256" key="5">
    <source>
        <dbReference type="ARBA" id="ARBA00022939"/>
    </source>
</evidence>
<evidence type="ECO:0000313" key="8">
    <source>
        <dbReference type="EMBL" id="KAK2866101.1"/>
    </source>
</evidence>
<dbReference type="InterPro" id="IPR000863">
    <property type="entry name" value="Sulfotransferase_dom"/>
</dbReference>
<protein>
    <recommendedName>
        <fullName evidence="6">Sulfotransferase</fullName>
        <ecNumber evidence="6">2.8.2.-</ecNumber>
    </recommendedName>
</protein>
<keyword evidence="3" id="KW-0963">Cytoplasm</keyword>
<evidence type="ECO:0000256" key="1">
    <source>
        <dbReference type="ARBA" id="ARBA00004496"/>
    </source>
</evidence>
<proteinExistence type="inferred from homology"/>
<dbReference type="SUPFAM" id="SSF52540">
    <property type="entry name" value="P-loop containing nucleoside triphosphate hydrolases"/>
    <property type="match status" value="1"/>
</dbReference>
<keyword evidence="4 6" id="KW-0808">Transferase</keyword>
<name>A0AA88NVN6_TACVA</name>
<reference evidence="8" key="1">
    <citation type="submission" date="2023-08" db="EMBL/GenBank/DDBJ databases">
        <title>Pelteobagrus vachellii genome.</title>
        <authorList>
            <person name="Liu H."/>
        </authorList>
    </citation>
    <scope>NUCLEOTIDE SEQUENCE</scope>
    <source>
        <strain evidence="8">PRFRI_2022a</strain>
        <tissue evidence="8">Muscle</tissue>
    </source>
</reference>
<comment type="similarity">
    <text evidence="2 6">Belongs to the sulfotransferase 1 family.</text>
</comment>
<sequence>MLKMDKEEEPMSFNEAVNKATNSIQRFPLIEVQGVPLRNWIAQNWSSIWAFCPHPSDLLISTYPKSGTTWVQEIVDLLLHNGDHEICKRAPTTVRSPFLEVHYPPPIPSGLDLLKTMKPPRVIKTHLPIQLVPEGFWENKCKVIYVARNAKDNAISYYHFDRMNLVHPEPGSWEEYLQKFMEGKLAWGSWYNHVKGYWKEKEKRNILYMFFEDMKENPRRETVRIMKYLDLSLSDEIIDKIVELTSFKVMKDNPMANYSTTPNIIFDHSISAFMRKGEVGDWMNYFTPAQSQMFDEDYARKMADVDMPFRTSI</sequence>
<evidence type="ECO:0000313" key="9">
    <source>
        <dbReference type="Proteomes" id="UP001187315"/>
    </source>
</evidence>
<keyword evidence="5" id="KW-0128">Catecholamine metabolism</keyword>
<evidence type="ECO:0000259" key="7">
    <source>
        <dbReference type="Pfam" id="PF00685"/>
    </source>
</evidence>
<dbReference type="GO" id="GO:0006584">
    <property type="term" value="P:catecholamine metabolic process"/>
    <property type="evidence" value="ECO:0007669"/>
    <property type="project" value="UniProtKB-KW"/>
</dbReference>
<dbReference type="FunFam" id="3.40.50.300:FF:000433">
    <property type="entry name" value="Estrogen sulfotransferase"/>
    <property type="match status" value="1"/>
</dbReference>
<accession>A0AA88NVN6</accession>
<dbReference type="PANTHER" id="PTHR11783">
    <property type="entry name" value="SULFOTRANSFERASE SULT"/>
    <property type="match status" value="1"/>
</dbReference>
<feature type="domain" description="Sulfotransferase" evidence="7">
    <location>
        <begin position="55"/>
        <end position="305"/>
    </location>
</feature>
<dbReference type="InterPro" id="IPR027417">
    <property type="entry name" value="P-loop_NTPase"/>
</dbReference>
<evidence type="ECO:0000256" key="2">
    <source>
        <dbReference type="ARBA" id="ARBA00005771"/>
    </source>
</evidence>
<evidence type="ECO:0000256" key="4">
    <source>
        <dbReference type="ARBA" id="ARBA00022679"/>
    </source>
</evidence>
<organism evidence="8 9">
    <name type="scientific">Tachysurus vachellii</name>
    <name type="common">Darkbarbel catfish</name>
    <name type="synonym">Pelteobagrus vachellii</name>
    <dbReference type="NCBI Taxonomy" id="175792"/>
    <lineage>
        <taxon>Eukaryota</taxon>
        <taxon>Metazoa</taxon>
        <taxon>Chordata</taxon>
        <taxon>Craniata</taxon>
        <taxon>Vertebrata</taxon>
        <taxon>Euteleostomi</taxon>
        <taxon>Actinopterygii</taxon>
        <taxon>Neopterygii</taxon>
        <taxon>Teleostei</taxon>
        <taxon>Ostariophysi</taxon>
        <taxon>Siluriformes</taxon>
        <taxon>Bagridae</taxon>
        <taxon>Tachysurus</taxon>
    </lineage>
</organism>
<dbReference type="GO" id="GO:0005737">
    <property type="term" value="C:cytoplasm"/>
    <property type="evidence" value="ECO:0007669"/>
    <property type="project" value="UniProtKB-SubCell"/>
</dbReference>
<dbReference type="GO" id="GO:0008146">
    <property type="term" value="F:sulfotransferase activity"/>
    <property type="evidence" value="ECO:0007669"/>
    <property type="project" value="InterPro"/>
</dbReference>
<dbReference type="EMBL" id="JAVHJS010000002">
    <property type="protein sequence ID" value="KAK2866101.1"/>
    <property type="molecule type" value="Genomic_DNA"/>
</dbReference>
<evidence type="ECO:0000256" key="6">
    <source>
        <dbReference type="RuleBase" id="RU361155"/>
    </source>
</evidence>
<dbReference type="Pfam" id="PF00685">
    <property type="entry name" value="Sulfotransfer_1"/>
    <property type="match status" value="1"/>
</dbReference>
<dbReference type="EC" id="2.8.2.-" evidence="6"/>
<evidence type="ECO:0000256" key="3">
    <source>
        <dbReference type="ARBA" id="ARBA00022490"/>
    </source>
</evidence>
<dbReference type="Gene3D" id="3.40.50.300">
    <property type="entry name" value="P-loop containing nucleotide triphosphate hydrolases"/>
    <property type="match status" value="1"/>
</dbReference>
<keyword evidence="9" id="KW-1185">Reference proteome</keyword>
<dbReference type="AlphaFoldDB" id="A0AA88NVN6"/>
<gene>
    <name evidence="8" type="ORF">Q7C36_002157</name>
</gene>
<dbReference type="Proteomes" id="UP001187315">
    <property type="component" value="Unassembled WGS sequence"/>
</dbReference>
<comment type="caution">
    <text evidence="8">The sequence shown here is derived from an EMBL/GenBank/DDBJ whole genome shotgun (WGS) entry which is preliminary data.</text>
</comment>
<comment type="subcellular location">
    <subcellularLocation>
        <location evidence="1">Cytoplasm</location>
    </subcellularLocation>
</comment>